<comment type="function">
    <text evidence="2">Antitoxin component of a type II toxin-antitoxin (TA) system.</text>
</comment>
<sequence length="87" mass="9999">MRQVSVSEVKEDFAYIMDSAQQKPILVKENDRNYVAIISMNDYEDLVKIKNLRLKNISADLGAEAQANGLTLELLNEILNSYRTKFF</sequence>
<dbReference type="Proteomes" id="UP000606721">
    <property type="component" value="Unassembled WGS sequence"/>
</dbReference>
<dbReference type="SUPFAM" id="SSF143120">
    <property type="entry name" value="YefM-like"/>
    <property type="match status" value="1"/>
</dbReference>
<name>A0ABR8C2Z9_APHFL</name>
<evidence type="ECO:0000256" key="1">
    <source>
        <dbReference type="ARBA" id="ARBA00009981"/>
    </source>
</evidence>
<accession>A0ABR8C2Z9</accession>
<evidence type="ECO:0000313" key="3">
    <source>
        <dbReference type="EMBL" id="MBD2281130.1"/>
    </source>
</evidence>
<comment type="caution">
    <text evidence="3">The sequence shown here is derived from an EMBL/GenBank/DDBJ whole genome shotgun (WGS) entry which is preliminary data.</text>
</comment>
<organism evidence="3 4">
    <name type="scientific">Aphanizomenon flos-aquae FACHB-1040</name>
    <dbReference type="NCBI Taxonomy" id="2692887"/>
    <lineage>
        <taxon>Bacteria</taxon>
        <taxon>Bacillati</taxon>
        <taxon>Cyanobacteriota</taxon>
        <taxon>Cyanophyceae</taxon>
        <taxon>Nostocales</taxon>
        <taxon>Aphanizomenonaceae</taxon>
        <taxon>Aphanizomenon</taxon>
    </lineage>
</organism>
<comment type="similarity">
    <text evidence="1 2">Belongs to the phD/YefM antitoxin family.</text>
</comment>
<evidence type="ECO:0000256" key="2">
    <source>
        <dbReference type="RuleBase" id="RU362080"/>
    </source>
</evidence>
<protein>
    <recommendedName>
        <fullName evidence="2">Antitoxin</fullName>
    </recommendedName>
</protein>
<dbReference type="InterPro" id="IPR036165">
    <property type="entry name" value="YefM-like_sf"/>
</dbReference>
<proteinExistence type="inferred from homology"/>
<dbReference type="InterPro" id="IPR006442">
    <property type="entry name" value="Antitoxin_Phd/YefM"/>
</dbReference>
<dbReference type="EMBL" id="JACJQT010000092">
    <property type="protein sequence ID" value="MBD2281130.1"/>
    <property type="molecule type" value="Genomic_DNA"/>
</dbReference>
<dbReference type="Gene3D" id="3.40.1620.10">
    <property type="entry name" value="YefM-like domain"/>
    <property type="match status" value="1"/>
</dbReference>
<keyword evidence="4" id="KW-1185">Reference proteome</keyword>
<dbReference type="RefSeq" id="WP_190384395.1">
    <property type="nucleotide sequence ID" value="NZ_JACJQT010000092.1"/>
</dbReference>
<gene>
    <name evidence="3" type="ORF">H6F99_23515</name>
</gene>
<dbReference type="Pfam" id="PF02604">
    <property type="entry name" value="PhdYeFM_antitox"/>
    <property type="match status" value="1"/>
</dbReference>
<reference evidence="3 4" key="1">
    <citation type="journal article" date="2020" name="ISME J.">
        <title>Comparative genomics reveals insights into cyanobacterial evolution and habitat adaptation.</title>
        <authorList>
            <person name="Chen M.Y."/>
            <person name="Teng W.K."/>
            <person name="Zhao L."/>
            <person name="Hu C.X."/>
            <person name="Zhou Y.K."/>
            <person name="Han B.P."/>
            <person name="Song L.R."/>
            <person name="Shu W.S."/>
        </authorList>
    </citation>
    <scope>NUCLEOTIDE SEQUENCE [LARGE SCALE GENOMIC DNA]</scope>
    <source>
        <strain evidence="3 4">FACHB-1040</strain>
    </source>
</reference>
<evidence type="ECO:0000313" key="4">
    <source>
        <dbReference type="Proteomes" id="UP000606721"/>
    </source>
</evidence>